<dbReference type="AlphaFoldDB" id="A0A4S4FW08"/>
<evidence type="ECO:0000256" key="1">
    <source>
        <dbReference type="ARBA" id="ARBA00022801"/>
    </source>
</evidence>
<dbReference type="SUPFAM" id="SSF53474">
    <property type="entry name" value="alpha/beta-Hydrolases"/>
    <property type="match status" value="1"/>
</dbReference>
<sequence length="365" mass="37244">MGTRSNPNRRVHPGVPVNPFRRANRRRALAALAAAAVAVTAAAVLSGFHTTLHEITPPGSKQTSELTTAQVVGIRTWTPTADVSVTSDVTYGTADDGARLDLDVCSPKAAAAPGELRRGILSIHGGSWARGDKANTDWRDVCEWLASEGFVAFSVNYRLAPAALFPAGIDDVTAAAEWVREHAADYGIDPGLIGAFGGSAGGNLAALLGMRGSGALDTGSRVAAVAELSGPVDITADGLASASPLVHQIVQNYLGCTDLASCPQATQASATTFVDPSDPPVFIGHSESEFIPLNESQEFAAKLEAAGVPHQLVVVPGINHSIGTLDASMRAQVADFFHSALGGPAAPAHPGAPASPADGSVSAAP</sequence>
<proteinExistence type="predicted"/>
<evidence type="ECO:0000313" key="5">
    <source>
        <dbReference type="Proteomes" id="UP000307380"/>
    </source>
</evidence>
<keyword evidence="1 4" id="KW-0378">Hydrolase</keyword>
<dbReference type="PANTHER" id="PTHR48081:SF13">
    <property type="entry name" value="ALPHA_BETA HYDROLASE"/>
    <property type="match status" value="1"/>
</dbReference>
<evidence type="ECO:0000259" key="3">
    <source>
        <dbReference type="Pfam" id="PF20434"/>
    </source>
</evidence>
<gene>
    <name evidence="4" type="ORF">E6C70_08070</name>
</gene>
<feature type="domain" description="BD-FAE-like" evidence="3">
    <location>
        <begin position="102"/>
        <end position="303"/>
    </location>
</feature>
<accession>A0A4S4FW08</accession>
<dbReference type="EMBL" id="SSSN01000005">
    <property type="protein sequence ID" value="THG34242.1"/>
    <property type="molecule type" value="Genomic_DNA"/>
</dbReference>
<evidence type="ECO:0000256" key="2">
    <source>
        <dbReference type="SAM" id="MobiDB-lite"/>
    </source>
</evidence>
<reference evidence="4 5" key="1">
    <citation type="submission" date="2019-04" db="EMBL/GenBank/DDBJ databases">
        <authorList>
            <person name="Jiang L."/>
        </authorList>
    </citation>
    <scope>NUCLEOTIDE SEQUENCE [LARGE SCALE GENOMIC DNA]</scope>
    <source>
        <strain evidence="4 5">YIM 131861</strain>
    </source>
</reference>
<feature type="region of interest" description="Disordered" evidence="2">
    <location>
        <begin position="346"/>
        <end position="365"/>
    </location>
</feature>
<evidence type="ECO:0000313" key="4">
    <source>
        <dbReference type="EMBL" id="THG34242.1"/>
    </source>
</evidence>
<dbReference type="OrthoDB" id="9803828at2"/>
<organism evidence="4 5">
    <name type="scientific">Orlajensenia flava</name>
    <dbReference type="NCBI Taxonomy" id="2565934"/>
    <lineage>
        <taxon>Bacteria</taxon>
        <taxon>Bacillati</taxon>
        <taxon>Actinomycetota</taxon>
        <taxon>Actinomycetes</taxon>
        <taxon>Micrococcales</taxon>
        <taxon>Microbacteriaceae</taxon>
        <taxon>Orlajensenia</taxon>
    </lineage>
</organism>
<dbReference type="Gene3D" id="3.40.50.1820">
    <property type="entry name" value="alpha/beta hydrolase"/>
    <property type="match status" value="1"/>
</dbReference>
<name>A0A4S4FW08_9MICO</name>
<dbReference type="InterPro" id="IPR050300">
    <property type="entry name" value="GDXG_lipolytic_enzyme"/>
</dbReference>
<dbReference type="InterPro" id="IPR049492">
    <property type="entry name" value="BD-FAE-like_dom"/>
</dbReference>
<dbReference type="InterPro" id="IPR029058">
    <property type="entry name" value="AB_hydrolase_fold"/>
</dbReference>
<keyword evidence="5" id="KW-1185">Reference proteome</keyword>
<comment type="caution">
    <text evidence="4">The sequence shown here is derived from an EMBL/GenBank/DDBJ whole genome shotgun (WGS) entry which is preliminary data.</text>
</comment>
<protein>
    <submittedName>
        <fullName evidence="4">Alpha/beta hydrolase</fullName>
    </submittedName>
</protein>
<dbReference type="Pfam" id="PF20434">
    <property type="entry name" value="BD-FAE"/>
    <property type="match status" value="1"/>
</dbReference>
<dbReference type="GO" id="GO:0016787">
    <property type="term" value="F:hydrolase activity"/>
    <property type="evidence" value="ECO:0007669"/>
    <property type="project" value="UniProtKB-KW"/>
</dbReference>
<dbReference type="Proteomes" id="UP000307380">
    <property type="component" value="Unassembled WGS sequence"/>
</dbReference>
<dbReference type="PANTHER" id="PTHR48081">
    <property type="entry name" value="AB HYDROLASE SUPERFAMILY PROTEIN C4A8.06C"/>
    <property type="match status" value="1"/>
</dbReference>